<name>U5QFG6_GLOK1</name>
<dbReference type="PROSITE" id="PS00818">
    <property type="entry name" value="DPS_1"/>
    <property type="match status" value="1"/>
</dbReference>
<evidence type="ECO:0000313" key="5">
    <source>
        <dbReference type="Proteomes" id="UP000017396"/>
    </source>
</evidence>
<dbReference type="InterPro" id="IPR009078">
    <property type="entry name" value="Ferritin-like_SF"/>
</dbReference>
<dbReference type="PANTHER" id="PTHR42932:SF3">
    <property type="entry name" value="DNA PROTECTION DURING STARVATION PROTEIN"/>
    <property type="match status" value="1"/>
</dbReference>
<dbReference type="RefSeq" id="WP_023171417.1">
    <property type="nucleotide sequence ID" value="NC_022600.1"/>
</dbReference>
<dbReference type="InterPro" id="IPR002177">
    <property type="entry name" value="DPS_DNA-bd"/>
</dbReference>
<gene>
    <name evidence="4" type="primary">dps</name>
    <name evidence="4" type="ORF">GKIL_0168</name>
</gene>
<dbReference type="GO" id="GO:0016722">
    <property type="term" value="F:oxidoreductase activity, acting on metal ions"/>
    <property type="evidence" value="ECO:0007669"/>
    <property type="project" value="InterPro"/>
</dbReference>
<dbReference type="EMBL" id="CP003587">
    <property type="protein sequence ID" value="AGY56415.1"/>
    <property type="molecule type" value="Genomic_DNA"/>
</dbReference>
<dbReference type="Gene3D" id="1.20.1260.10">
    <property type="match status" value="1"/>
</dbReference>
<dbReference type="PIRSF" id="PIRSF005900">
    <property type="entry name" value="Dps"/>
    <property type="match status" value="1"/>
</dbReference>
<dbReference type="PATRIC" id="fig|1183438.3.peg.168"/>
<evidence type="ECO:0000313" key="4">
    <source>
        <dbReference type="EMBL" id="AGY56415.1"/>
    </source>
</evidence>
<dbReference type="KEGG" id="glj:GKIL_0168"/>
<dbReference type="InterPro" id="IPR008331">
    <property type="entry name" value="Ferritin_DPS_dom"/>
</dbReference>
<evidence type="ECO:0000256" key="2">
    <source>
        <dbReference type="RuleBase" id="RU003875"/>
    </source>
</evidence>
<dbReference type="SUPFAM" id="SSF47240">
    <property type="entry name" value="Ferritin-like"/>
    <property type="match status" value="1"/>
</dbReference>
<dbReference type="HOGENOM" id="CLU_098183_1_3_3"/>
<dbReference type="STRING" id="1183438.GKIL_0168"/>
<dbReference type="InterPro" id="IPR012347">
    <property type="entry name" value="Ferritin-like"/>
</dbReference>
<dbReference type="PRINTS" id="PR01346">
    <property type="entry name" value="HELNAPAPROT"/>
</dbReference>
<evidence type="ECO:0000259" key="3">
    <source>
        <dbReference type="Pfam" id="PF00210"/>
    </source>
</evidence>
<evidence type="ECO:0000256" key="1">
    <source>
        <dbReference type="ARBA" id="ARBA00009497"/>
    </source>
</evidence>
<dbReference type="Proteomes" id="UP000017396">
    <property type="component" value="Chromosome"/>
</dbReference>
<dbReference type="eggNOG" id="COG0783">
    <property type="taxonomic scope" value="Bacteria"/>
</dbReference>
<feature type="domain" description="Ferritin/DPS" evidence="3">
    <location>
        <begin position="4"/>
        <end position="138"/>
    </location>
</feature>
<dbReference type="AlphaFoldDB" id="U5QFG6"/>
<reference evidence="4 5" key="1">
    <citation type="journal article" date="2013" name="PLoS ONE">
        <title>Cultivation and Complete Genome Sequencing of Gloeobacter kilaueensis sp. nov., from a Lava Cave in Kilauea Caldera, Hawai'i.</title>
        <authorList>
            <person name="Saw J.H."/>
            <person name="Schatz M."/>
            <person name="Brown M.V."/>
            <person name="Kunkel D.D."/>
            <person name="Foster J.S."/>
            <person name="Shick H."/>
            <person name="Christensen S."/>
            <person name="Hou S."/>
            <person name="Wan X."/>
            <person name="Donachie S.P."/>
        </authorList>
    </citation>
    <scope>NUCLEOTIDE SEQUENCE [LARGE SCALE GENOMIC DNA]</scope>
    <source>
        <strain evidence="5">JS</strain>
    </source>
</reference>
<sequence>MSELQGELSELVDLTLQTKQAHWNVSGPLYLPLHEQFEEQVKEYREFSDRVAERILSLGASADGRPQTVVRTSPLGEYPAGYVSDEQAIRIEVDRLSKITKNTLARIERLAEPDPVGQNLLQEIEYTLEKHLWQMRIHFARPGGTGDGLPYTSTK</sequence>
<dbReference type="GO" id="GO:0008199">
    <property type="term" value="F:ferric iron binding"/>
    <property type="evidence" value="ECO:0007669"/>
    <property type="project" value="InterPro"/>
</dbReference>
<dbReference type="PANTHER" id="PTHR42932">
    <property type="entry name" value="GENERAL STRESS PROTEIN 20U"/>
    <property type="match status" value="1"/>
</dbReference>
<dbReference type="Pfam" id="PF00210">
    <property type="entry name" value="Ferritin"/>
    <property type="match status" value="1"/>
</dbReference>
<keyword evidence="5" id="KW-1185">Reference proteome</keyword>
<organism evidence="4 5">
    <name type="scientific">Gloeobacter kilaueensis (strain ATCC BAA-2537 / CCAP 1431/1 / ULC 316 / JS1)</name>
    <dbReference type="NCBI Taxonomy" id="1183438"/>
    <lineage>
        <taxon>Bacteria</taxon>
        <taxon>Bacillati</taxon>
        <taxon>Cyanobacteriota</taxon>
        <taxon>Cyanophyceae</taxon>
        <taxon>Gloeobacterales</taxon>
        <taxon>Gloeobacteraceae</taxon>
        <taxon>Gloeobacter</taxon>
    </lineage>
</organism>
<accession>U5QFG6</accession>
<dbReference type="CDD" id="cd01043">
    <property type="entry name" value="DPS"/>
    <property type="match status" value="1"/>
</dbReference>
<proteinExistence type="inferred from homology"/>
<protein>
    <submittedName>
        <fullName evidence="4">Ferritin Dps family protein</fullName>
    </submittedName>
</protein>
<dbReference type="InterPro" id="IPR023188">
    <property type="entry name" value="DPS_DNA-bd_CS"/>
</dbReference>
<comment type="similarity">
    <text evidence="1 2">Belongs to the Dps family.</text>
</comment>